<comment type="function">
    <text evidence="5">Catalyzes the deamination of various vicinal amino-alcohols to oxo compounds. Allows this organism to utilize ethanolamine as the sole source of nitrogen and carbon in the presence of external vitamin B12.</text>
</comment>
<comment type="subunit">
    <text evidence="5">The basic unit is a heterodimer which dimerizes to form tetramers. The heterotetramers trimerize; 6 large subunits form a core ring with 6 small subunits projecting outwards.</text>
</comment>
<evidence type="ECO:0000256" key="1">
    <source>
        <dbReference type="ARBA" id="ARBA00022628"/>
    </source>
</evidence>
<evidence type="ECO:0000313" key="6">
    <source>
        <dbReference type="EMBL" id="MCP1674034.1"/>
    </source>
</evidence>
<dbReference type="NCBIfam" id="NF003971">
    <property type="entry name" value="PRK05465.1"/>
    <property type="match status" value="1"/>
</dbReference>
<dbReference type="PANTHER" id="PTHR39330:SF1">
    <property type="entry name" value="ETHANOLAMINE AMMONIA-LYASE SMALL SUBUNIT"/>
    <property type="match status" value="1"/>
</dbReference>
<keyword evidence="2 5" id="KW-0456">Lyase</keyword>
<dbReference type="AlphaFoldDB" id="A0AAE3G1V7"/>
<gene>
    <name evidence="5" type="primary">eutC</name>
    <name evidence="6" type="ORF">J2T57_001133</name>
</gene>
<feature type="binding site" evidence="5">
    <location>
        <position position="153"/>
    </location>
    <ligand>
        <name>adenosylcob(III)alamin</name>
        <dbReference type="ChEBI" id="CHEBI:18408"/>
    </ligand>
</feature>
<dbReference type="EC" id="4.3.1.7" evidence="5"/>
<dbReference type="HAMAP" id="MF_00601">
    <property type="entry name" value="EutC"/>
    <property type="match status" value="1"/>
</dbReference>
<dbReference type="PIRSF" id="PIRSF018982">
    <property type="entry name" value="EutC"/>
    <property type="match status" value="1"/>
</dbReference>
<dbReference type="GO" id="GO:0046336">
    <property type="term" value="P:ethanolamine catabolic process"/>
    <property type="evidence" value="ECO:0007669"/>
    <property type="project" value="UniProtKB-UniRule"/>
</dbReference>
<dbReference type="GO" id="GO:0009350">
    <property type="term" value="C:ethanolamine ammonia-lyase complex"/>
    <property type="evidence" value="ECO:0007669"/>
    <property type="project" value="UniProtKB-UniRule"/>
</dbReference>
<comment type="similarity">
    <text evidence="5">Belongs to the EutC family.</text>
</comment>
<evidence type="ECO:0000256" key="3">
    <source>
        <dbReference type="ARBA" id="ARBA00023285"/>
    </source>
</evidence>
<dbReference type="EMBL" id="JALJXV010000002">
    <property type="protein sequence ID" value="MCP1674034.1"/>
    <property type="molecule type" value="Genomic_DNA"/>
</dbReference>
<sequence length="257" mass="27747">MSENGDEPWRELRRFTDARIGMGRSGNGLPTRHWLDFRLAHAMARDSVHGALDVAALEHALQEAVPACETVIRVRSQAVDRPTYLQRPDLGRLLDPQDAKDLVQGNHEVVIVVADGLSAAAAMAVAPPLLAALVPLLEGWRIAPLVVAQQARVALGDPIGEALGARLAVMLIGERPGLSSPASLGAYLTWNPRPGRQNHQRNCISNIRPDGLPPEAAAHRIAALMKAARQRQLTGVKLKDTTREISTEATPGRLDTE</sequence>
<dbReference type="GO" id="GO:0031419">
    <property type="term" value="F:cobalamin binding"/>
    <property type="evidence" value="ECO:0007669"/>
    <property type="project" value="UniProtKB-UniRule"/>
</dbReference>
<feature type="binding site" evidence="5">
    <location>
        <position position="174"/>
    </location>
    <ligand>
        <name>adenosylcob(III)alamin</name>
        <dbReference type="ChEBI" id="CHEBI:18408"/>
    </ligand>
</feature>
<evidence type="ECO:0000256" key="5">
    <source>
        <dbReference type="HAMAP-Rule" id="MF_00601"/>
    </source>
</evidence>
<organism evidence="6 7">
    <name type="scientific">Natronocella acetinitrilica</name>
    <dbReference type="NCBI Taxonomy" id="414046"/>
    <lineage>
        <taxon>Bacteria</taxon>
        <taxon>Pseudomonadati</taxon>
        <taxon>Pseudomonadota</taxon>
        <taxon>Gammaproteobacteria</taxon>
        <taxon>Chromatiales</taxon>
        <taxon>Ectothiorhodospiraceae</taxon>
        <taxon>Natronocella</taxon>
    </lineage>
</organism>
<protein>
    <recommendedName>
        <fullName evidence="5">Ethanolamine ammonia-lyase small subunit</fullName>
        <shortName evidence="5">EAL small subunit</shortName>
        <ecNumber evidence="5">4.3.1.7</ecNumber>
    </recommendedName>
</protein>
<dbReference type="Gene3D" id="3.40.50.11240">
    <property type="entry name" value="Ethanolamine ammonia-lyase light chain (EutC)"/>
    <property type="match status" value="1"/>
</dbReference>
<name>A0AAE3G1V7_9GAMM</name>
<comment type="catalytic activity">
    <reaction evidence="5">
        <text>ethanolamine = acetaldehyde + NH4(+)</text>
        <dbReference type="Rhea" id="RHEA:15313"/>
        <dbReference type="ChEBI" id="CHEBI:15343"/>
        <dbReference type="ChEBI" id="CHEBI:28938"/>
        <dbReference type="ChEBI" id="CHEBI:57603"/>
        <dbReference type="EC" id="4.3.1.7"/>
    </reaction>
</comment>
<dbReference type="RefSeq" id="WP_253475501.1">
    <property type="nucleotide sequence ID" value="NZ_JALJXV010000002.1"/>
</dbReference>
<dbReference type="InterPro" id="IPR009246">
    <property type="entry name" value="EutC"/>
</dbReference>
<dbReference type="PANTHER" id="PTHR39330">
    <property type="entry name" value="ETHANOLAMINE AMMONIA-LYASE LIGHT CHAIN"/>
    <property type="match status" value="1"/>
</dbReference>
<keyword evidence="3 5" id="KW-0170">Cobalt</keyword>
<evidence type="ECO:0000256" key="2">
    <source>
        <dbReference type="ARBA" id="ARBA00023239"/>
    </source>
</evidence>
<dbReference type="InterPro" id="IPR042251">
    <property type="entry name" value="EutC_C"/>
</dbReference>
<comment type="cofactor">
    <cofactor evidence="5">
        <name>adenosylcob(III)alamin</name>
        <dbReference type="ChEBI" id="CHEBI:18408"/>
    </cofactor>
    <text evidence="5">Binds between the large and small subunits.</text>
</comment>
<dbReference type="Gene3D" id="1.10.30.40">
    <property type="entry name" value="Ethanolamine ammonia-lyase light chain (EutC), N-terminal domain"/>
    <property type="match status" value="1"/>
</dbReference>
<proteinExistence type="inferred from homology"/>
<feature type="binding site" evidence="5">
    <location>
        <position position="203"/>
    </location>
    <ligand>
        <name>adenosylcob(III)alamin</name>
        <dbReference type="ChEBI" id="CHEBI:18408"/>
    </ligand>
</feature>
<evidence type="ECO:0000313" key="7">
    <source>
        <dbReference type="Proteomes" id="UP001205843"/>
    </source>
</evidence>
<keyword evidence="4 5" id="KW-1283">Bacterial microcompartment</keyword>
<dbReference type="Proteomes" id="UP001205843">
    <property type="component" value="Unassembled WGS sequence"/>
</dbReference>
<reference evidence="6" key="1">
    <citation type="submission" date="2022-03" db="EMBL/GenBank/DDBJ databases">
        <title>Genomic Encyclopedia of Type Strains, Phase III (KMG-III): the genomes of soil and plant-associated and newly described type strains.</title>
        <authorList>
            <person name="Whitman W."/>
        </authorList>
    </citation>
    <scope>NUCLEOTIDE SEQUENCE</scope>
    <source>
        <strain evidence="6">ANL 6-2</strain>
    </source>
</reference>
<dbReference type="InterPro" id="IPR042255">
    <property type="entry name" value="EutC_N"/>
</dbReference>
<dbReference type="GO" id="GO:0006520">
    <property type="term" value="P:amino acid metabolic process"/>
    <property type="evidence" value="ECO:0007669"/>
    <property type="project" value="InterPro"/>
</dbReference>
<evidence type="ECO:0000256" key="4">
    <source>
        <dbReference type="ARBA" id="ARBA00024446"/>
    </source>
</evidence>
<accession>A0AAE3G1V7</accession>
<keyword evidence="7" id="KW-1185">Reference proteome</keyword>
<keyword evidence="1 5" id="KW-0846">Cobalamin</keyword>
<comment type="caution">
    <text evidence="6">The sequence shown here is derived from an EMBL/GenBank/DDBJ whole genome shotgun (WGS) entry which is preliminary data.</text>
</comment>
<comment type="subcellular location">
    <subcellularLocation>
        <location evidence="5">Bacterial microcompartment</location>
    </subcellularLocation>
</comment>
<dbReference type="Pfam" id="PF05985">
    <property type="entry name" value="EutC"/>
    <property type="match status" value="1"/>
</dbReference>
<dbReference type="GO" id="GO:0031471">
    <property type="term" value="C:ethanolamine degradation polyhedral organelle"/>
    <property type="evidence" value="ECO:0007669"/>
    <property type="project" value="UniProtKB-UniRule"/>
</dbReference>
<dbReference type="GO" id="GO:0008851">
    <property type="term" value="F:ethanolamine ammonia-lyase activity"/>
    <property type="evidence" value="ECO:0007669"/>
    <property type="project" value="UniProtKB-UniRule"/>
</dbReference>
<comment type="pathway">
    <text evidence="5">Amine and polyamine degradation; ethanolamine degradation.</text>
</comment>